<protein>
    <submittedName>
        <fullName evidence="2">Class IV adenylate cyclase</fullName>
    </submittedName>
</protein>
<evidence type="ECO:0000259" key="1">
    <source>
        <dbReference type="PROSITE" id="PS51707"/>
    </source>
</evidence>
<keyword evidence="3" id="KW-1185">Reference proteome</keyword>
<dbReference type="SMART" id="SM01118">
    <property type="entry name" value="CYTH"/>
    <property type="match status" value="1"/>
</dbReference>
<evidence type="ECO:0000313" key="2">
    <source>
        <dbReference type="EMBL" id="MDN7023400.1"/>
    </source>
</evidence>
<dbReference type="CDD" id="cd07890">
    <property type="entry name" value="CYTH-like_AC_IV-like"/>
    <property type="match status" value="1"/>
</dbReference>
<dbReference type="PANTHER" id="PTHR21028:SF2">
    <property type="entry name" value="CYTH DOMAIN-CONTAINING PROTEIN"/>
    <property type="match status" value="1"/>
</dbReference>
<dbReference type="EMBL" id="VCYH01000001">
    <property type="protein sequence ID" value="MDN7023400.1"/>
    <property type="molecule type" value="Genomic_DNA"/>
</dbReference>
<dbReference type="Pfam" id="PF01928">
    <property type="entry name" value="CYTH"/>
    <property type="match status" value="1"/>
</dbReference>
<accession>A0ABT8M638</accession>
<dbReference type="Gene3D" id="2.40.320.10">
    <property type="entry name" value="Hypothetical Protein Pfu-838710-001"/>
    <property type="match status" value="1"/>
</dbReference>
<sequence>MLEVELKYPVPDLAPIRRQLSAWNARPCGRQHERDVYYNAPHRDFAETDEALRVRYTGGDCFVTYKGPKIELKGTKAREEYNLQVESGAACEEIFGRLGFQPTAEVNKLREIFELDDATVTLDEVDGLGTFIEIEVLAEENEEDAADRVTALAKELGVEGMPLYTSYLELILSKQ</sequence>
<evidence type="ECO:0000313" key="3">
    <source>
        <dbReference type="Proteomes" id="UP001168338"/>
    </source>
</evidence>
<dbReference type="Proteomes" id="UP001168338">
    <property type="component" value="Unassembled WGS sequence"/>
</dbReference>
<dbReference type="PROSITE" id="PS51707">
    <property type="entry name" value="CYTH"/>
    <property type="match status" value="1"/>
</dbReference>
<name>A0ABT8M638_9EURY</name>
<dbReference type="InterPro" id="IPR033469">
    <property type="entry name" value="CYTH-like_dom_sf"/>
</dbReference>
<dbReference type="InterPro" id="IPR023577">
    <property type="entry name" value="CYTH_domain"/>
</dbReference>
<feature type="domain" description="CYTH" evidence="1">
    <location>
        <begin position="1"/>
        <end position="173"/>
    </location>
</feature>
<dbReference type="PANTHER" id="PTHR21028">
    <property type="entry name" value="SI:CH211-156B7.4"/>
    <property type="match status" value="1"/>
</dbReference>
<gene>
    <name evidence="2" type="primary">cyaB</name>
    <name evidence="2" type="ORF">FGU65_00540</name>
</gene>
<dbReference type="NCBIfam" id="TIGR00318">
    <property type="entry name" value="cyaB"/>
    <property type="match status" value="1"/>
</dbReference>
<dbReference type="InterPro" id="IPR008173">
    <property type="entry name" value="Adenylyl_cyclase_CyaB"/>
</dbReference>
<organism evidence="2 3">
    <name type="scientific">Methanoculleus frigidifontis</name>
    <dbReference type="NCBI Taxonomy" id="2584085"/>
    <lineage>
        <taxon>Archaea</taxon>
        <taxon>Methanobacteriati</taxon>
        <taxon>Methanobacteriota</taxon>
        <taxon>Stenosarchaea group</taxon>
        <taxon>Methanomicrobia</taxon>
        <taxon>Methanomicrobiales</taxon>
        <taxon>Methanomicrobiaceae</taxon>
        <taxon>Methanoculleus</taxon>
    </lineage>
</organism>
<comment type="caution">
    <text evidence="2">The sequence shown here is derived from an EMBL/GenBank/DDBJ whole genome shotgun (WGS) entry which is preliminary data.</text>
</comment>
<reference evidence="2" key="1">
    <citation type="submission" date="2019-05" db="EMBL/GenBank/DDBJ databases">
        <title>Methanoculleus sp. FWC-SCC1, a methanogenic archaeon isolated from deep marine cold seep.</title>
        <authorList>
            <person name="Chen Y.-W."/>
            <person name="Chen S.-C."/>
            <person name="Teng N.-H."/>
            <person name="Lai M.-C."/>
        </authorList>
    </citation>
    <scope>NUCLEOTIDE SEQUENCE</scope>
    <source>
        <strain evidence="2">FWC-SCC1</strain>
    </source>
</reference>
<proteinExistence type="predicted"/>
<dbReference type="SUPFAM" id="SSF55154">
    <property type="entry name" value="CYTH-like phosphatases"/>
    <property type="match status" value="1"/>
</dbReference>
<dbReference type="RefSeq" id="WP_301662449.1">
    <property type="nucleotide sequence ID" value="NZ_VCYH01000001.1"/>
</dbReference>